<gene>
    <name evidence="2" type="ORF">Vbra_14624</name>
</gene>
<proteinExistence type="predicted"/>
<accession>A0A0G4F867</accession>
<sequence>MPLDAFRLTSRRLSGSAAPALEISPPSAHWIHGPDALEVESPLLNEELPTRSPPKRQKRRASRPADELTLLYETDGRGEWTSSQPSILRTARQLAASQLRQTPSQKNSLAWQQLTEHALAQLPSLSSTEIAVLVHHYARAGRRHDRLLSQVALQIPLEVIHWPAADIVMLVGALAKLEFDDAPLLYRLKEAARVQLEGHSYGGNACAVLAGAFVRLRWMTVDIWTPLQAELQANAAEMSARSLATVLTACGYLRERAAEGKRQHGVEADSATAAAVSQEAVSQAEDRAAELSPSLVQTLIVYLHERVNEYPSSLFPAVCNGLVRLRDAWRSQTHSHSQHQESAPPPRDPFTEDDYRLLWATLAGRLSSHVDGYKADKIALIANAMARAGLDPPPASFQPLVKEIALALVKQVKTLGPTYNVQSFSLTLLAIARLGLRDMRTYRFLAAYSSGLLLKPTQGKTDKDNNTGKEVKGGEGKAVDRRVVVLDNDTICDTSGGGGGSGGIVDEAATDVLQLHQLTTAFALVYPAEDEDDFLTFFFRVTDVLNKRLVAAARAGVHGHVSVELLCHLLKNLGEVHSRTAHGELMNRIEHVFMTAGRYLKDRVHHGHLPMAALSSLQLAWGRVGILHTDLMAETWTEVQQRAHEMKSSDIVATVLTAVSLKVGSAQDPITALTDDPSHQHSGPIQTKKLSRLLSTVHFVWSRIGTHIRDTCAGELKAGGNAVDRVRLSDEEVVRILTSYGSSLRLPPSELVTVALMRLRRRHEMDRHARSACWASRHEAALSQLSAAPHRLTPDKPHTAPPLSLRRLAETCLYACRIAQVMCKLDMHCKRGWHGSMQEIGGIFRDNLVSLTAGLSSRVPLGGRGQVGEMLQGVSVRMAEVAMLGHDGPLLSFVLTWHAQQLRHWARAASDSWFLTDAFADDTDTAHTPKWARSLPPYVILSPTDHHRLIKTATAAVLGCVHGDANTLVGSLSLPAVQVVYQAVSRVLRRAAGRQPREGEGDSDSDEGTAGSGGGVDRDHDARLQSTAFHAEVLKTLQAVGSSGGGRGRGVLARVETEVPVGCFFVDLMIDSSTHPRQQKWVGRSVDR</sequence>
<dbReference type="Proteomes" id="UP000041254">
    <property type="component" value="Unassembled WGS sequence"/>
</dbReference>
<evidence type="ECO:0000313" key="2">
    <source>
        <dbReference type="EMBL" id="CEM08557.1"/>
    </source>
</evidence>
<reference evidence="2 3" key="1">
    <citation type="submission" date="2014-11" db="EMBL/GenBank/DDBJ databases">
        <authorList>
            <person name="Zhu J."/>
            <person name="Qi W."/>
            <person name="Song R."/>
        </authorList>
    </citation>
    <scope>NUCLEOTIDE SEQUENCE [LARGE SCALE GENOMIC DNA]</scope>
</reference>
<dbReference type="VEuPathDB" id="CryptoDB:Vbra_14624"/>
<feature type="region of interest" description="Disordered" evidence="1">
    <location>
        <begin position="46"/>
        <end position="66"/>
    </location>
</feature>
<protein>
    <submittedName>
        <fullName evidence="2">Uncharacterized protein</fullName>
    </submittedName>
</protein>
<organism evidence="2 3">
    <name type="scientific">Vitrella brassicaformis (strain CCMP3155)</name>
    <dbReference type="NCBI Taxonomy" id="1169540"/>
    <lineage>
        <taxon>Eukaryota</taxon>
        <taxon>Sar</taxon>
        <taxon>Alveolata</taxon>
        <taxon>Colpodellida</taxon>
        <taxon>Vitrellaceae</taxon>
        <taxon>Vitrella</taxon>
    </lineage>
</organism>
<evidence type="ECO:0000256" key="1">
    <source>
        <dbReference type="SAM" id="MobiDB-lite"/>
    </source>
</evidence>
<keyword evidence="3" id="KW-1185">Reference proteome</keyword>
<dbReference type="EMBL" id="CDMY01000385">
    <property type="protein sequence ID" value="CEM08557.1"/>
    <property type="molecule type" value="Genomic_DNA"/>
</dbReference>
<dbReference type="InParanoid" id="A0A0G4F867"/>
<feature type="region of interest" description="Disordered" evidence="1">
    <location>
        <begin position="991"/>
        <end position="1020"/>
    </location>
</feature>
<feature type="compositionally biased region" description="Basic residues" evidence="1">
    <location>
        <begin position="53"/>
        <end position="62"/>
    </location>
</feature>
<evidence type="ECO:0000313" key="3">
    <source>
        <dbReference type="Proteomes" id="UP000041254"/>
    </source>
</evidence>
<name>A0A0G4F867_VITBC</name>
<dbReference type="AlphaFoldDB" id="A0A0G4F867"/>